<keyword evidence="1" id="KW-0812">Transmembrane</keyword>
<keyword evidence="1" id="KW-1133">Transmembrane helix</keyword>
<keyword evidence="3" id="KW-1185">Reference proteome</keyword>
<dbReference type="EMBL" id="JBHTJH010000017">
    <property type="protein sequence ID" value="MFD0863821.1"/>
    <property type="molecule type" value="Genomic_DNA"/>
</dbReference>
<organism evidence="2 3">
    <name type="scientific">Sungkyunkwania multivorans</name>
    <dbReference type="NCBI Taxonomy" id="1173618"/>
    <lineage>
        <taxon>Bacteria</taxon>
        <taxon>Pseudomonadati</taxon>
        <taxon>Bacteroidota</taxon>
        <taxon>Flavobacteriia</taxon>
        <taxon>Flavobacteriales</taxon>
        <taxon>Flavobacteriaceae</taxon>
        <taxon>Sungkyunkwania</taxon>
    </lineage>
</organism>
<gene>
    <name evidence="2" type="ORF">ACFQ1M_16515</name>
</gene>
<sequence>MKINWGTGIVITFIAFIGFILYFVITLTTNSAYHHELVTEKYYEQELGYQKEIDAERNARALPIDIVLEKTAEGMEIRFPESLDPKAIKGKISLYRPSNKQLDFDIPIVLSKSHLLIPEQRLVDGRWDIKIHWEYDQKEYLFKKSITY</sequence>
<name>A0ABW3D4A0_9FLAO</name>
<dbReference type="RefSeq" id="WP_386410271.1">
    <property type="nucleotide sequence ID" value="NZ_JBHTJH010000017.1"/>
</dbReference>
<proteinExistence type="predicted"/>
<dbReference type="InterPro" id="IPR008620">
    <property type="entry name" value="FixH"/>
</dbReference>
<evidence type="ECO:0000313" key="3">
    <source>
        <dbReference type="Proteomes" id="UP001596978"/>
    </source>
</evidence>
<comment type="caution">
    <text evidence="2">The sequence shown here is derived from an EMBL/GenBank/DDBJ whole genome shotgun (WGS) entry which is preliminary data.</text>
</comment>
<evidence type="ECO:0000313" key="2">
    <source>
        <dbReference type="EMBL" id="MFD0863821.1"/>
    </source>
</evidence>
<evidence type="ECO:0000256" key="1">
    <source>
        <dbReference type="SAM" id="Phobius"/>
    </source>
</evidence>
<keyword evidence="1" id="KW-0472">Membrane</keyword>
<feature type="transmembrane region" description="Helical" evidence="1">
    <location>
        <begin position="6"/>
        <end position="25"/>
    </location>
</feature>
<dbReference type="Pfam" id="PF05751">
    <property type="entry name" value="FixH"/>
    <property type="match status" value="1"/>
</dbReference>
<accession>A0ABW3D4A0</accession>
<dbReference type="Proteomes" id="UP001596978">
    <property type="component" value="Unassembled WGS sequence"/>
</dbReference>
<protein>
    <submittedName>
        <fullName evidence="2">FixH family protein</fullName>
    </submittedName>
</protein>
<reference evidence="3" key="1">
    <citation type="journal article" date="2019" name="Int. J. Syst. Evol. Microbiol.">
        <title>The Global Catalogue of Microorganisms (GCM) 10K type strain sequencing project: providing services to taxonomists for standard genome sequencing and annotation.</title>
        <authorList>
            <consortium name="The Broad Institute Genomics Platform"/>
            <consortium name="The Broad Institute Genome Sequencing Center for Infectious Disease"/>
            <person name="Wu L."/>
            <person name="Ma J."/>
        </authorList>
    </citation>
    <scope>NUCLEOTIDE SEQUENCE [LARGE SCALE GENOMIC DNA]</scope>
    <source>
        <strain evidence="3">CCUG 62952</strain>
    </source>
</reference>